<dbReference type="InterPro" id="IPR000826">
    <property type="entry name" value="Formyl_rcpt-rel"/>
</dbReference>
<keyword evidence="11" id="KW-0807">Transducer</keyword>
<keyword evidence="9" id="KW-1015">Disulfide bond</keyword>
<dbReference type="SUPFAM" id="SSF81321">
    <property type="entry name" value="Family A G protein-coupled receptor-like"/>
    <property type="match status" value="1"/>
</dbReference>
<keyword evidence="4" id="KW-0597">Phosphoprotein</keyword>
<keyword evidence="7" id="KW-0297">G-protein coupled receptor</keyword>
<reference evidence="15 16" key="1">
    <citation type="submission" date="2019-04" db="EMBL/GenBank/DDBJ databases">
        <title>The sequence and de novo assembly of Takifugu bimaculatus genome using PacBio and Hi-C technologies.</title>
        <authorList>
            <person name="Xu P."/>
            <person name="Liu B."/>
            <person name="Zhou Z."/>
        </authorList>
    </citation>
    <scope>NUCLEOTIDE SEQUENCE [LARGE SCALE GENOMIC DNA]</scope>
    <source>
        <strain evidence="15">TB-2018</strain>
        <tissue evidence="15">Muscle</tissue>
    </source>
</reference>
<keyword evidence="3" id="KW-0145">Chemotaxis</keyword>
<evidence type="ECO:0000256" key="3">
    <source>
        <dbReference type="ARBA" id="ARBA00022500"/>
    </source>
</evidence>
<evidence type="ECO:0000256" key="9">
    <source>
        <dbReference type="ARBA" id="ARBA00023157"/>
    </source>
</evidence>
<evidence type="ECO:0000313" key="15">
    <source>
        <dbReference type="EMBL" id="TNN01602.1"/>
    </source>
</evidence>
<dbReference type="FunFam" id="1.20.1070.10:FF:000034">
    <property type="entry name" value="G-protein coupled receptor 1"/>
    <property type="match status" value="1"/>
</dbReference>
<keyword evidence="8 13" id="KW-0472">Membrane</keyword>
<dbReference type="EMBL" id="SWLE01000003">
    <property type="protein sequence ID" value="TNN01602.1"/>
    <property type="molecule type" value="Genomic_DNA"/>
</dbReference>
<evidence type="ECO:0000256" key="1">
    <source>
        <dbReference type="ARBA" id="ARBA00004651"/>
    </source>
</evidence>
<dbReference type="GO" id="GO:0006935">
    <property type="term" value="P:chemotaxis"/>
    <property type="evidence" value="ECO:0007669"/>
    <property type="project" value="UniProtKB-KW"/>
</dbReference>
<evidence type="ECO:0000313" key="16">
    <source>
        <dbReference type="Proteomes" id="UP000516260"/>
    </source>
</evidence>
<keyword evidence="5 13" id="KW-0812">Transmembrane</keyword>
<dbReference type="GO" id="GO:0004930">
    <property type="term" value="F:G protein-coupled receptor activity"/>
    <property type="evidence" value="ECO:0007669"/>
    <property type="project" value="UniProtKB-KW"/>
</dbReference>
<evidence type="ECO:0000256" key="13">
    <source>
        <dbReference type="SAM" id="Phobius"/>
    </source>
</evidence>
<keyword evidence="2" id="KW-1003">Cell membrane</keyword>
<gene>
    <name evidence="15" type="ORF">fugu_010984</name>
</gene>
<keyword evidence="6 13" id="KW-1133">Transmembrane helix</keyword>
<keyword evidence="10" id="KW-0675">Receptor</keyword>
<feature type="transmembrane region" description="Helical" evidence="13">
    <location>
        <begin position="256"/>
        <end position="280"/>
    </location>
</feature>
<dbReference type="Gene3D" id="1.20.1070.10">
    <property type="entry name" value="Rhodopsin 7-helix transmembrane proteins"/>
    <property type="match status" value="1"/>
</dbReference>
<evidence type="ECO:0000256" key="4">
    <source>
        <dbReference type="ARBA" id="ARBA00022553"/>
    </source>
</evidence>
<evidence type="ECO:0000256" key="7">
    <source>
        <dbReference type="ARBA" id="ARBA00023040"/>
    </source>
</evidence>
<protein>
    <recommendedName>
        <fullName evidence="14">G-protein coupled receptors family 1 profile domain-containing protein</fullName>
    </recommendedName>
</protein>
<feature type="domain" description="G-protein coupled receptors family 1 profile" evidence="14">
    <location>
        <begin position="67"/>
        <end position="313"/>
    </location>
</feature>
<dbReference type="PANTHER" id="PTHR24225:SF56">
    <property type="entry name" value="C5A ANAPHYLATOXIN CHEMOTACTIC RECEPTOR 1"/>
    <property type="match status" value="1"/>
</dbReference>
<dbReference type="GO" id="GO:0007200">
    <property type="term" value="P:phospholipase C-activating G protein-coupled receptor signaling pathway"/>
    <property type="evidence" value="ECO:0007669"/>
    <property type="project" value="TreeGrafter"/>
</dbReference>
<evidence type="ECO:0000256" key="12">
    <source>
        <dbReference type="ARBA" id="ARBA00025736"/>
    </source>
</evidence>
<evidence type="ECO:0000259" key="14">
    <source>
        <dbReference type="PROSITE" id="PS50262"/>
    </source>
</evidence>
<name>A0A4Z2CBI6_9TELE</name>
<dbReference type="PRINTS" id="PR00237">
    <property type="entry name" value="GPCRRHODOPSN"/>
</dbReference>
<proteinExistence type="inferred from homology"/>
<dbReference type="InterPro" id="IPR017452">
    <property type="entry name" value="GPCR_Rhodpsn_7TM"/>
</dbReference>
<dbReference type="GO" id="GO:0005886">
    <property type="term" value="C:plasma membrane"/>
    <property type="evidence" value="ECO:0007669"/>
    <property type="project" value="UniProtKB-SubCell"/>
</dbReference>
<comment type="similarity">
    <text evidence="12">Belongs to the chemokine-like receptor (CMKLR) family.</text>
</comment>
<dbReference type="Pfam" id="PF00001">
    <property type="entry name" value="7tm_1"/>
    <property type="match status" value="1"/>
</dbReference>
<dbReference type="GO" id="GO:0007204">
    <property type="term" value="P:positive regulation of cytosolic calcium ion concentration"/>
    <property type="evidence" value="ECO:0007669"/>
    <property type="project" value="TreeGrafter"/>
</dbReference>
<dbReference type="PANTHER" id="PTHR24225">
    <property type="entry name" value="CHEMOTACTIC RECEPTOR"/>
    <property type="match status" value="1"/>
</dbReference>
<dbReference type="InterPro" id="IPR002234">
    <property type="entry name" value="Anphylx_rcpt_C3a/C5a1-2"/>
</dbReference>
<dbReference type="PRINTS" id="PR01104">
    <property type="entry name" value="ANPHYLATOXNR"/>
</dbReference>
<evidence type="ECO:0000256" key="6">
    <source>
        <dbReference type="ARBA" id="ARBA00022989"/>
    </source>
</evidence>
<organism evidence="15 16">
    <name type="scientific">Takifugu bimaculatus</name>
    <dbReference type="NCBI Taxonomy" id="433685"/>
    <lineage>
        <taxon>Eukaryota</taxon>
        <taxon>Metazoa</taxon>
        <taxon>Chordata</taxon>
        <taxon>Craniata</taxon>
        <taxon>Vertebrata</taxon>
        <taxon>Euteleostomi</taxon>
        <taxon>Actinopterygii</taxon>
        <taxon>Neopterygii</taxon>
        <taxon>Teleostei</taxon>
        <taxon>Neoteleostei</taxon>
        <taxon>Acanthomorphata</taxon>
        <taxon>Eupercaria</taxon>
        <taxon>Tetraodontiformes</taxon>
        <taxon>Tetradontoidea</taxon>
        <taxon>Tetraodontidae</taxon>
        <taxon>Takifugu</taxon>
    </lineage>
</organism>
<feature type="transmembrane region" description="Helical" evidence="13">
    <location>
        <begin position="51"/>
        <end position="74"/>
    </location>
</feature>
<evidence type="ECO:0000256" key="10">
    <source>
        <dbReference type="ARBA" id="ARBA00023170"/>
    </source>
</evidence>
<keyword evidence="16" id="KW-1185">Reference proteome</keyword>
<dbReference type="GO" id="GO:0006954">
    <property type="term" value="P:inflammatory response"/>
    <property type="evidence" value="ECO:0007669"/>
    <property type="project" value="TreeGrafter"/>
</dbReference>
<feature type="transmembrane region" description="Helical" evidence="13">
    <location>
        <begin position="166"/>
        <end position="187"/>
    </location>
</feature>
<evidence type="ECO:0000256" key="2">
    <source>
        <dbReference type="ARBA" id="ARBA00022475"/>
    </source>
</evidence>
<dbReference type="PRINTS" id="PR00426">
    <property type="entry name" value="C5ANPHYLTXNR"/>
</dbReference>
<feature type="transmembrane region" description="Helical" evidence="13">
    <location>
        <begin position="292"/>
        <end position="316"/>
    </location>
</feature>
<dbReference type="PROSITE" id="PS50262">
    <property type="entry name" value="G_PROTEIN_RECEP_F1_2"/>
    <property type="match status" value="1"/>
</dbReference>
<feature type="transmembrane region" description="Helical" evidence="13">
    <location>
        <begin position="207"/>
        <end position="235"/>
    </location>
</feature>
<dbReference type="GO" id="GO:0004878">
    <property type="term" value="F:complement component C5a receptor activity"/>
    <property type="evidence" value="ECO:0007669"/>
    <property type="project" value="TreeGrafter"/>
</dbReference>
<evidence type="ECO:0000256" key="8">
    <source>
        <dbReference type="ARBA" id="ARBA00023136"/>
    </source>
</evidence>
<evidence type="ECO:0000256" key="5">
    <source>
        <dbReference type="ARBA" id="ARBA00022692"/>
    </source>
</evidence>
<comment type="caution">
    <text evidence="15">The sequence shown here is derived from an EMBL/GenBank/DDBJ whole genome shotgun (WGS) entry which is preliminary data.</text>
</comment>
<evidence type="ECO:0000256" key="11">
    <source>
        <dbReference type="ARBA" id="ARBA00023224"/>
    </source>
</evidence>
<sequence>MGTTSATETFLSAMDTTMDMDYMDFSQINGSDYILPDFPIDLTPEMQPAQIAALFFYALVVVVGVPGNAMVIWVTGFCMPRSVTSIWFLNLALADLLCCLSLPLLMVPLAYDNHWHFGPTACTLVKSLFYLVMYCSILQLVLISIDRWLMVSKPIWCQNHRQPNHAAWGCVAVWCLALIGSIPQFVYTREIKAGEDKRECLAAYPRLSAWFITSFRFLVGFFLPFLVIVVCHWVVYNIAKRGVSRGRSRSRKTLRVIVAMVMCFFLCFLPLHILDFILLVVPLASPHSPHIYIAHVLALCLAYFNSCLNPLLYACLGRGFKDSMNRSMRNVFSFINEDPVSRVSISNETKSTTGGNNFSLAPASGLMHTVT</sequence>
<feature type="transmembrane region" description="Helical" evidence="13">
    <location>
        <begin position="127"/>
        <end position="145"/>
    </location>
</feature>
<feature type="transmembrane region" description="Helical" evidence="13">
    <location>
        <begin position="86"/>
        <end position="107"/>
    </location>
</feature>
<dbReference type="Proteomes" id="UP000516260">
    <property type="component" value="Chromosome 11"/>
</dbReference>
<accession>A0A4Z2CBI6</accession>
<dbReference type="InterPro" id="IPR000276">
    <property type="entry name" value="GPCR_Rhodpsn"/>
</dbReference>
<comment type="subcellular location">
    <subcellularLocation>
        <location evidence="1">Cell membrane</location>
        <topology evidence="1">Multi-pass membrane protein</topology>
    </subcellularLocation>
</comment>
<dbReference type="AlphaFoldDB" id="A0A4Z2CBI6"/>